<gene>
    <name evidence="1" type="ORF">CSB93_6951</name>
</gene>
<proteinExistence type="predicted"/>
<keyword evidence="2" id="KW-1185">Reference proteome</keyword>
<dbReference type="AlphaFoldDB" id="A0A2R3J5X1"/>
<organism evidence="1 2">
    <name type="scientific">Pseudomonas paraeruginosa</name>
    <dbReference type="NCBI Taxonomy" id="2994495"/>
    <lineage>
        <taxon>Bacteria</taxon>
        <taxon>Pseudomonadati</taxon>
        <taxon>Pseudomonadota</taxon>
        <taxon>Gammaproteobacteria</taxon>
        <taxon>Pseudomonadales</taxon>
        <taxon>Pseudomonadaceae</taxon>
        <taxon>Pseudomonas</taxon>
    </lineage>
</organism>
<protein>
    <submittedName>
        <fullName evidence="1">Uncharacterized protein</fullName>
    </submittedName>
</protein>
<keyword evidence="1" id="KW-0614">Plasmid</keyword>
<name>A0A2R3J5X1_9PSED</name>
<evidence type="ECO:0000313" key="1">
    <source>
        <dbReference type="EMBL" id="AVK09525.1"/>
    </source>
</evidence>
<evidence type="ECO:0000313" key="2">
    <source>
        <dbReference type="Proteomes" id="UP000238390"/>
    </source>
</evidence>
<accession>A0A2R3J5X1</accession>
<sequence length="253" mass="27994">MLLVVALGHQHFSGHSYHLSESADLLGLAGHADDADQLAIQAQWKVHPFLNASESASSCAVDFHSPIVGEDQLSPFVAGIEALSLPCPNDQALAVHHIHVARKDGHRSVGDFLGEGVVKIEHFRRPVFCFRPVYRGRRLPPAFRKIIARGPRNPEEVAIVSPRLMGALMKFRSTLLNRLKPTSSASQPCFPRRSIKPCRPEITISHPMRWGVALGYRHSPGLTRGHSVMEVDMLDPCFHLDPEVEGFAGMPFR</sequence>
<dbReference type="EMBL" id="CP027170">
    <property type="protein sequence ID" value="AVK09525.1"/>
    <property type="molecule type" value="Genomic_DNA"/>
</dbReference>
<reference evidence="1 2" key="1">
    <citation type="submission" date="2018-02" db="EMBL/GenBank/DDBJ databases">
        <title>FDA/CDC Antimicrobial Resistant Isolate Bank Genome Sequencing.</title>
        <authorList>
            <person name="Benahmed F.H."/>
            <person name="Lutgring J.D."/>
            <person name="Yoo B."/>
            <person name="Machado M."/>
            <person name="Brown A."/>
            <person name="McAllister G."/>
            <person name="Perry A."/>
            <person name="Halpin A.L."/>
            <person name="Vavikolanu K."/>
            <person name="Ott S."/>
            <person name="Zhao X."/>
            <person name="Tallon L.J."/>
            <person name="Sadzewicz L."/>
            <person name="Aluvathingal J."/>
            <person name="Nadendla S."/>
            <person name="Voskania-kordi A."/>
            <person name="Simonyan V."/>
            <person name="Patel J."/>
            <person name="Shawar R.M."/>
        </authorList>
    </citation>
    <scope>NUCLEOTIDE SEQUENCE [LARGE SCALE GENOMIC DNA]</scope>
    <source>
        <strain evidence="1 2">AR_0356</strain>
        <plasmid evidence="1 2">unnamed2</plasmid>
    </source>
</reference>
<geneLocation type="plasmid" evidence="1 2">
    <name>unnamed2</name>
</geneLocation>
<dbReference type="Proteomes" id="UP000238390">
    <property type="component" value="Plasmid unnamed2"/>
</dbReference>